<proteinExistence type="predicted"/>
<dbReference type="AlphaFoldDB" id="A0A8T8CA99"/>
<keyword evidence="1" id="KW-0614">Plasmid</keyword>
<geneLocation type="plasmid" evidence="1 2">
    <name>pPma4326F</name>
</geneLocation>
<evidence type="ECO:0000313" key="1">
    <source>
        <dbReference type="EMBL" id="QHF00469.1"/>
    </source>
</evidence>
<accession>A0A8T8CA99</accession>
<organism evidence="1 2">
    <name type="scientific">Pseudomonas syringae pv. maculicola str. ES4326</name>
    <dbReference type="NCBI Taxonomy" id="629265"/>
    <lineage>
        <taxon>Bacteria</taxon>
        <taxon>Pseudomonadati</taxon>
        <taxon>Pseudomonadota</taxon>
        <taxon>Gammaproteobacteria</taxon>
        <taxon>Pseudomonadales</taxon>
        <taxon>Pseudomonadaceae</taxon>
        <taxon>Pseudomonas</taxon>
    </lineage>
</organism>
<name>A0A8T8CA99_PSEYM</name>
<evidence type="ECO:0000313" key="2">
    <source>
        <dbReference type="Proteomes" id="UP000003811"/>
    </source>
</evidence>
<dbReference type="EMBL" id="CP047261">
    <property type="protein sequence ID" value="QHF00469.1"/>
    <property type="molecule type" value="Genomic_DNA"/>
</dbReference>
<reference evidence="1 2" key="1">
    <citation type="journal article" date="2011" name="PLoS Pathog.">
        <title>Dynamic evolution of pathogenicity revealed by sequencing and comparative genomics of 19 Pseudomonas syringae isolates.</title>
        <authorList>
            <person name="Baltrus D.A."/>
            <person name="Nishimura M.T."/>
            <person name="Romanchuk A."/>
            <person name="Chang J.H."/>
            <person name="Mukhtar M.S."/>
            <person name="Cherkis K."/>
            <person name="Roach J."/>
            <person name="Grant S.R."/>
            <person name="Jones C.D."/>
            <person name="Dangl J.L."/>
        </authorList>
    </citation>
    <scope>NUCLEOTIDE SEQUENCE [LARGE SCALE GENOMIC DNA]</scope>
    <source>
        <strain evidence="1 2">ES4326</strain>
    </source>
</reference>
<protein>
    <submittedName>
        <fullName evidence="1">Uncharacterized protein</fullName>
    </submittedName>
</protein>
<sequence length="111" mass="12027">MLKTESGSELITNLELVPFMKGTLLQLSGDLPAVAINPFARFSEDPYELINLIEAATGLELDPCQRIQAAEAGLLVAQRTLPNAALLVEEWIKYSDLAEFADAASRALLPV</sequence>
<dbReference type="Proteomes" id="UP000003811">
    <property type="component" value="Plasmid pPma4326F"/>
</dbReference>
<gene>
    <name evidence="1" type="ORF">PMA4326_028545</name>
</gene>
<dbReference type="RefSeq" id="WP_007250746.1">
    <property type="nucleotide sequence ID" value="NZ_CP047261.1"/>
</dbReference>